<evidence type="ECO:0000313" key="3">
    <source>
        <dbReference type="Proteomes" id="UP000093954"/>
    </source>
</evidence>
<comment type="caution">
    <text evidence="2">The sequence shown here is derived from an EMBL/GenBank/DDBJ whole genome shotgun (WGS) entry which is preliminary data.</text>
</comment>
<feature type="signal peptide" evidence="1">
    <location>
        <begin position="1"/>
        <end position="27"/>
    </location>
</feature>
<keyword evidence="3" id="KW-1185">Reference proteome</keyword>
<evidence type="ECO:0000313" key="2">
    <source>
        <dbReference type="EMBL" id="OBR91914.1"/>
    </source>
</evidence>
<dbReference type="Pfam" id="PF04122">
    <property type="entry name" value="CW_binding_2"/>
    <property type="match status" value="3"/>
</dbReference>
<dbReference type="GO" id="GO:0008745">
    <property type="term" value="F:N-acetylmuramoyl-L-alanine amidase activity"/>
    <property type="evidence" value="ECO:0007669"/>
    <property type="project" value="UniProtKB-EC"/>
</dbReference>
<dbReference type="Proteomes" id="UP000093954">
    <property type="component" value="Unassembled WGS sequence"/>
</dbReference>
<gene>
    <name evidence="2" type="primary">lytC_15</name>
    <name evidence="2" type="ORF">CLRAG_28990</name>
</gene>
<accession>A0A1A6APB6</accession>
<name>A0A1A6APB6_9CLOT</name>
<dbReference type="InterPro" id="IPR051922">
    <property type="entry name" value="Bact_Sporulation_Assoc"/>
</dbReference>
<proteinExistence type="predicted"/>
<feature type="chain" id="PRO_5008342516" evidence="1">
    <location>
        <begin position="28"/>
        <end position="506"/>
    </location>
</feature>
<dbReference type="PATRIC" id="fig|1353534.3.peg.2938"/>
<dbReference type="Gene3D" id="3.40.50.12090">
    <property type="match status" value="1"/>
</dbReference>
<keyword evidence="1" id="KW-0732">Signal</keyword>
<protein>
    <submittedName>
        <fullName evidence="2">N-acetylmuramoyl-L-alanine amidase LytC</fullName>
        <ecNumber evidence="2">3.5.1.28</ecNumber>
    </submittedName>
</protein>
<dbReference type="AlphaFoldDB" id="A0A1A6APB6"/>
<evidence type="ECO:0000256" key="1">
    <source>
        <dbReference type="SAM" id="SignalP"/>
    </source>
</evidence>
<dbReference type="PANTHER" id="PTHR30032:SF8">
    <property type="entry name" value="GERMINATION-SPECIFIC N-ACETYLMURAMOYL-L-ALANINE AMIDASE"/>
    <property type="match status" value="1"/>
</dbReference>
<dbReference type="RefSeq" id="WP_065079046.1">
    <property type="nucleotide sequence ID" value="NZ_LROS01000033.1"/>
</dbReference>
<dbReference type="InterPro" id="IPR007253">
    <property type="entry name" value="Cell_wall-bd_2"/>
</dbReference>
<dbReference type="EC" id="3.5.1.28" evidence="2"/>
<dbReference type="PANTHER" id="PTHR30032">
    <property type="entry name" value="N-ACETYLMURAMOYL-L-ALANINE AMIDASE-RELATED"/>
    <property type="match status" value="1"/>
</dbReference>
<dbReference type="EMBL" id="LROS01000033">
    <property type="protein sequence ID" value="OBR91914.1"/>
    <property type="molecule type" value="Genomic_DNA"/>
</dbReference>
<reference evidence="2 3" key="1">
    <citation type="journal article" date="2012" name="Front. Microbiol.">
        <title>Draft Genome Sequence of the Virulent Strain 01-B526 of the Fish Pathogen Aeromonas salmonicida.</title>
        <authorList>
            <person name="Charette S.J."/>
            <person name="Brochu F."/>
            <person name="Boyle B."/>
            <person name="Filion G."/>
            <person name="Tanaka K.H."/>
            <person name="Derome N."/>
        </authorList>
    </citation>
    <scope>NUCLEOTIDE SEQUENCE [LARGE SCALE GENOMIC DNA]</scope>
    <source>
        <strain evidence="2 3">P11</strain>
    </source>
</reference>
<organism evidence="2 3">
    <name type="scientific">Clostridium ragsdalei P11</name>
    <dbReference type="NCBI Taxonomy" id="1353534"/>
    <lineage>
        <taxon>Bacteria</taxon>
        <taxon>Bacillati</taxon>
        <taxon>Bacillota</taxon>
        <taxon>Clostridia</taxon>
        <taxon>Eubacteriales</taxon>
        <taxon>Clostridiaceae</taxon>
        <taxon>Clostridium</taxon>
    </lineage>
</organism>
<keyword evidence="2" id="KW-0378">Hydrolase</keyword>
<sequence>MKIRIKLLFMLCALGTSLLTTSTSVFAKNNVNRLAGQDRYGTSNAIVSQGWTQSSCAILVNSQNFPDAITASPLAKKFNAPILLTDTSSLTNSTKEKLQGLGVKNVFIIGGVGVVSPQVENTLKSMDISVKRICGQDRYETSVNVAKELGTSKGVFIVNGEHYEDALSAAPIAAKLQYPIMLVDQNYVSDMVKNYINNQVKTNNTEINVIGGQDVLSNNVVSSLNPTKTYNQSTKYDRNLALINNYKGQLDLSTVYLASDKGFADALSGSVLAGKNGNPIILVGDSNQSSVNSYITNNNVSNVTILGGIGVLSNDVVAGITGNSNVNSNNSDNNTAVAADKVHQELQVYNNLLNDTDWQRNNGIIFSGDGKSTIDNHWIIDIDQDGVYEMLVHHGSCEANLTMSVITYNNGNIKIEHLPSDHNYSADYSKSEKVLFTHGGRGGSNYITGYKLENGHCEKVFTAFSNEARYGDSEQAKAAYRINEQNVSKKDYEEAFKRFGSIDHLE</sequence>